<dbReference type="AlphaFoldDB" id="A0A162Y5Q2"/>
<evidence type="ECO:0000256" key="1">
    <source>
        <dbReference type="SAM" id="Phobius"/>
    </source>
</evidence>
<name>A0A162Y5Q2_9FLAO</name>
<keyword evidence="1" id="KW-0812">Transmembrane</keyword>
<dbReference type="OrthoDB" id="1491323at2"/>
<gene>
    <name evidence="3" type="ORF">AWE51_15260</name>
</gene>
<comment type="caution">
    <text evidence="3">The sequence shown here is derived from an EMBL/GenBank/DDBJ whole genome shotgun (WGS) entry which is preliminary data.</text>
</comment>
<dbReference type="PROSITE" id="PS50093">
    <property type="entry name" value="PKD"/>
    <property type="match status" value="1"/>
</dbReference>
<keyword evidence="4" id="KW-1185">Reference proteome</keyword>
<dbReference type="EMBL" id="LQRT01000046">
    <property type="protein sequence ID" value="KZS38938.1"/>
    <property type="molecule type" value="Genomic_DNA"/>
</dbReference>
<dbReference type="Pfam" id="PF18911">
    <property type="entry name" value="PKD_4"/>
    <property type="match status" value="1"/>
</dbReference>
<keyword evidence="1" id="KW-0472">Membrane</keyword>
<protein>
    <recommendedName>
        <fullName evidence="2">PKD domain-containing protein</fullName>
    </recommendedName>
</protein>
<organism evidence="3 4">
    <name type="scientific">Aquimarina aggregata</name>
    <dbReference type="NCBI Taxonomy" id="1642818"/>
    <lineage>
        <taxon>Bacteria</taxon>
        <taxon>Pseudomonadati</taxon>
        <taxon>Bacteroidota</taxon>
        <taxon>Flavobacteriia</taxon>
        <taxon>Flavobacteriales</taxon>
        <taxon>Flavobacteriaceae</taxon>
        <taxon>Aquimarina</taxon>
    </lineage>
</organism>
<dbReference type="InterPro" id="IPR035986">
    <property type="entry name" value="PKD_dom_sf"/>
</dbReference>
<dbReference type="SMART" id="SM00089">
    <property type="entry name" value="PKD"/>
    <property type="match status" value="1"/>
</dbReference>
<evidence type="ECO:0000313" key="3">
    <source>
        <dbReference type="EMBL" id="KZS38938.1"/>
    </source>
</evidence>
<keyword evidence="1" id="KW-1133">Transmembrane helix</keyword>
<dbReference type="InterPro" id="IPR000601">
    <property type="entry name" value="PKD_dom"/>
</dbReference>
<dbReference type="InterPro" id="IPR022409">
    <property type="entry name" value="PKD/Chitinase_dom"/>
</dbReference>
<accession>A0A162Y5Q2</accession>
<sequence length="339" mass="39285">MEANKNESLTTYIDKNVIYLLVIIFLISSTALAYRFYADFPCESVMMDIKGKEYRVGEFIRFTDLTEKAEEWDWDLGDSTLISNEKEVVHNYKTPGEYVVKLKVNNSCETIKKITIRAKKIIRDPSKIPNLDHIPESIEIGQLLTVVDSTKRAYSWEWRFGDNAEADATTQKASYTYEGEPGPRTISLIINKDTTHIANKIIKVYAKVEEEEIRTTRGGEIEIAMWDTIEYERDKDQKNKDKLKKAPYISESAFKQKLVLLSKKQADVKEFMDYFCDEINKPILVNGESTTFLKFCYKIQRKRTKILQLTIFRNEGSNCIQNMSIITKKSLLKKIKDGI</sequence>
<feature type="domain" description="PKD" evidence="2">
    <location>
        <begin position="72"/>
        <end position="107"/>
    </location>
</feature>
<reference evidence="3 4" key="1">
    <citation type="submission" date="2016-01" db="EMBL/GenBank/DDBJ databases">
        <title>The draft genome sequence of Aquimarina sp. RZW4-3-2.</title>
        <authorList>
            <person name="Wang Y."/>
        </authorList>
    </citation>
    <scope>NUCLEOTIDE SEQUENCE [LARGE SCALE GENOMIC DNA]</scope>
    <source>
        <strain evidence="3 4">RZW4-3-2</strain>
    </source>
</reference>
<dbReference type="STRING" id="1642818.AWE51_15260"/>
<dbReference type="Gene3D" id="2.60.40.10">
    <property type="entry name" value="Immunoglobulins"/>
    <property type="match status" value="2"/>
</dbReference>
<dbReference type="SUPFAM" id="SSF49299">
    <property type="entry name" value="PKD domain"/>
    <property type="match status" value="2"/>
</dbReference>
<dbReference type="Proteomes" id="UP000076715">
    <property type="component" value="Unassembled WGS sequence"/>
</dbReference>
<evidence type="ECO:0000259" key="2">
    <source>
        <dbReference type="PROSITE" id="PS50093"/>
    </source>
</evidence>
<evidence type="ECO:0000313" key="4">
    <source>
        <dbReference type="Proteomes" id="UP000076715"/>
    </source>
</evidence>
<dbReference type="CDD" id="cd00146">
    <property type="entry name" value="PKD"/>
    <property type="match status" value="2"/>
</dbReference>
<dbReference type="InterPro" id="IPR013783">
    <property type="entry name" value="Ig-like_fold"/>
</dbReference>
<proteinExistence type="predicted"/>
<dbReference type="RefSeq" id="WP_066318907.1">
    <property type="nucleotide sequence ID" value="NZ_CANLSS010000031.1"/>
</dbReference>
<feature type="transmembrane region" description="Helical" evidence="1">
    <location>
        <begin position="17"/>
        <end position="37"/>
    </location>
</feature>